<feature type="region of interest" description="Disordered" evidence="8">
    <location>
        <begin position="1"/>
        <end position="32"/>
    </location>
</feature>
<dbReference type="Pfam" id="PF16898">
    <property type="entry name" value="TOPRIM_C"/>
    <property type="match status" value="1"/>
</dbReference>
<keyword evidence="2" id="KW-0479">Metal-binding</keyword>
<dbReference type="PROSITE" id="PS50880">
    <property type="entry name" value="TOPRIM"/>
    <property type="match status" value="1"/>
</dbReference>
<feature type="active site" description="O-(5'-phospho-DNA)-tyrosine intermediate" evidence="6">
    <location>
        <position position="393"/>
    </location>
</feature>
<evidence type="ECO:0000256" key="4">
    <source>
        <dbReference type="ARBA" id="ARBA00022840"/>
    </source>
</evidence>
<dbReference type="PRINTS" id="PR00418">
    <property type="entry name" value="TPI2FAMILY"/>
</dbReference>
<dbReference type="InterPro" id="IPR013760">
    <property type="entry name" value="Topo_IIA-like_dom_sf"/>
</dbReference>
<feature type="compositionally biased region" description="Basic residues" evidence="8">
    <location>
        <begin position="1008"/>
        <end position="1017"/>
    </location>
</feature>
<dbReference type="SUPFAM" id="SSF56719">
    <property type="entry name" value="Type II DNA topoisomerase"/>
    <property type="match status" value="1"/>
</dbReference>
<feature type="compositionally biased region" description="Acidic residues" evidence="8">
    <location>
        <begin position="701"/>
        <end position="715"/>
    </location>
</feature>
<dbReference type="Pfam" id="PF00521">
    <property type="entry name" value="DNA_topoisoIV"/>
    <property type="match status" value="1"/>
</dbReference>
<dbReference type="GO" id="GO:0000819">
    <property type="term" value="P:sister chromatid segregation"/>
    <property type="evidence" value="ECO:0007669"/>
    <property type="project" value="TreeGrafter"/>
</dbReference>
<dbReference type="PROSITE" id="PS00177">
    <property type="entry name" value="TOPOISOMERASE_II"/>
    <property type="match status" value="1"/>
</dbReference>
<evidence type="ECO:0000256" key="6">
    <source>
        <dbReference type="PROSITE-ProRule" id="PRU01384"/>
    </source>
</evidence>
<feature type="region of interest" description="Disordered" evidence="8">
    <location>
        <begin position="810"/>
        <end position="1040"/>
    </location>
</feature>
<evidence type="ECO:0000259" key="10">
    <source>
        <dbReference type="PROSITE" id="PS52040"/>
    </source>
</evidence>
<dbReference type="InterPro" id="IPR001241">
    <property type="entry name" value="Topo_IIA"/>
</dbReference>
<feature type="compositionally biased region" description="Acidic residues" evidence="8">
    <location>
        <begin position="853"/>
        <end position="868"/>
    </location>
</feature>
<keyword evidence="3" id="KW-0547">Nucleotide-binding</keyword>
<feature type="domain" description="Topo IIA-type catalytic" evidence="10">
    <location>
        <begin position="303"/>
        <end position="777"/>
    </location>
</feature>
<name>A0A915EJT2_9BILA</name>
<dbReference type="WBParaSite" id="jg7053">
    <property type="protein sequence ID" value="jg7053"/>
    <property type="gene ID" value="jg7053"/>
</dbReference>
<evidence type="ECO:0000256" key="3">
    <source>
        <dbReference type="ARBA" id="ARBA00022741"/>
    </source>
</evidence>
<feature type="domain" description="Toprim" evidence="9">
    <location>
        <begin position="43"/>
        <end position="160"/>
    </location>
</feature>
<proteinExistence type="inferred from homology"/>
<feature type="coiled-coil region" evidence="7">
    <location>
        <begin position="747"/>
        <end position="790"/>
    </location>
</feature>
<keyword evidence="5 6" id="KW-0238">DNA-binding</keyword>
<feature type="region of interest" description="Disordered" evidence="8">
    <location>
        <begin position="699"/>
        <end position="724"/>
    </location>
</feature>
<comment type="catalytic activity">
    <reaction evidence="6">
        <text>ATP-dependent breakage, passage and rejoining of double-stranded DNA.</text>
        <dbReference type="EC" id="5.6.2.2"/>
    </reaction>
</comment>
<keyword evidence="7" id="KW-0175">Coiled coil</keyword>
<keyword evidence="6" id="KW-0413">Isomerase</keyword>
<dbReference type="PANTHER" id="PTHR10169:SF62">
    <property type="entry name" value="DNA TOPOISOMERASE 2 TOP-2-RELATED"/>
    <property type="match status" value="1"/>
</dbReference>
<dbReference type="Proteomes" id="UP000887574">
    <property type="component" value="Unplaced"/>
</dbReference>
<dbReference type="InterPro" id="IPR001154">
    <property type="entry name" value="TopoII_euk"/>
</dbReference>
<keyword evidence="11" id="KW-1185">Reference proteome</keyword>
<dbReference type="InterPro" id="IPR031660">
    <property type="entry name" value="TOPRIM_C"/>
</dbReference>
<evidence type="ECO:0000256" key="8">
    <source>
        <dbReference type="SAM" id="MobiDB-lite"/>
    </source>
</evidence>
<dbReference type="Gene3D" id="1.10.268.10">
    <property type="entry name" value="Topoisomerase, domain 3"/>
    <property type="match status" value="1"/>
</dbReference>
<dbReference type="GO" id="GO:0000712">
    <property type="term" value="P:resolution of meiotic recombination intermediates"/>
    <property type="evidence" value="ECO:0007669"/>
    <property type="project" value="TreeGrafter"/>
</dbReference>
<dbReference type="GO" id="GO:0003677">
    <property type="term" value="F:DNA binding"/>
    <property type="evidence" value="ECO:0007669"/>
    <property type="project" value="UniProtKB-UniRule"/>
</dbReference>
<feature type="compositionally biased region" description="Basic and acidic residues" evidence="8">
    <location>
        <begin position="840"/>
        <end position="852"/>
    </location>
</feature>
<dbReference type="InterPro" id="IPR002205">
    <property type="entry name" value="Topo_IIA_dom_A"/>
</dbReference>
<protein>
    <submittedName>
        <fullName evidence="12">Toprim domain-containing protein</fullName>
    </submittedName>
</protein>
<accession>A0A915EJT2</accession>
<evidence type="ECO:0000256" key="5">
    <source>
        <dbReference type="ARBA" id="ARBA00023125"/>
    </source>
</evidence>
<dbReference type="CDD" id="cd03365">
    <property type="entry name" value="TOPRIM_TopoIIA"/>
    <property type="match status" value="1"/>
</dbReference>
<dbReference type="InterPro" id="IPR013759">
    <property type="entry name" value="Topo_IIA_B_C"/>
</dbReference>
<dbReference type="FunFam" id="3.30.1360.40:FF:000003">
    <property type="entry name" value="DNA topoisomerase 2"/>
    <property type="match status" value="1"/>
</dbReference>
<feature type="compositionally biased region" description="Polar residues" evidence="8">
    <location>
        <begin position="934"/>
        <end position="944"/>
    </location>
</feature>
<dbReference type="InterPro" id="IPR013757">
    <property type="entry name" value="Topo_IIA_A_a_sf"/>
</dbReference>
<evidence type="ECO:0000313" key="12">
    <source>
        <dbReference type="WBParaSite" id="jg7053"/>
    </source>
</evidence>
<dbReference type="PANTHER" id="PTHR10169">
    <property type="entry name" value="DNA TOPOISOMERASE/GYRASE"/>
    <property type="match status" value="1"/>
</dbReference>
<feature type="compositionally biased region" description="Basic residues" evidence="8">
    <location>
        <begin position="916"/>
        <end position="933"/>
    </location>
</feature>
<dbReference type="InterPro" id="IPR013758">
    <property type="entry name" value="Topo_IIA_A/C_ab"/>
</dbReference>
<dbReference type="FunFam" id="3.40.50.670:FF:000001">
    <property type="entry name" value="DNA topoisomerase 2"/>
    <property type="match status" value="2"/>
</dbReference>
<dbReference type="PRINTS" id="PR01158">
    <property type="entry name" value="TOPISMRASEII"/>
</dbReference>
<dbReference type="Pfam" id="PF01751">
    <property type="entry name" value="Toprim"/>
    <property type="match status" value="1"/>
</dbReference>
<dbReference type="Gene3D" id="3.40.50.670">
    <property type="match status" value="1"/>
</dbReference>
<dbReference type="InterPro" id="IPR050634">
    <property type="entry name" value="DNA_Topoisomerase_II"/>
</dbReference>
<comment type="similarity">
    <text evidence="1">Belongs to the type II topoisomerase family.</text>
</comment>
<keyword evidence="6" id="KW-0799">Topoisomerase</keyword>
<dbReference type="SMART" id="SM00434">
    <property type="entry name" value="TOP4c"/>
    <property type="match status" value="1"/>
</dbReference>
<organism evidence="11 12">
    <name type="scientific">Ditylenchus dipsaci</name>
    <dbReference type="NCBI Taxonomy" id="166011"/>
    <lineage>
        <taxon>Eukaryota</taxon>
        <taxon>Metazoa</taxon>
        <taxon>Ecdysozoa</taxon>
        <taxon>Nematoda</taxon>
        <taxon>Chromadorea</taxon>
        <taxon>Rhabditida</taxon>
        <taxon>Tylenchina</taxon>
        <taxon>Tylenchomorpha</taxon>
        <taxon>Sphaerularioidea</taxon>
        <taxon>Anguinidae</taxon>
        <taxon>Anguininae</taxon>
        <taxon>Ditylenchus</taxon>
    </lineage>
</organism>
<dbReference type="GO" id="GO:0005634">
    <property type="term" value="C:nucleus"/>
    <property type="evidence" value="ECO:0007669"/>
    <property type="project" value="TreeGrafter"/>
</dbReference>
<dbReference type="Gene3D" id="3.30.1490.30">
    <property type="match status" value="1"/>
</dbReference>
<evidence type="ECO:0000259" key="9">
    <source>
        <dbReference type="PROSITE" id="PS50880"/>
    </source>
</evidence>
<evidence type="ECO:0000256" key="7">
    <source>
        <dbReference type="SAM" id="Coils"/>
    </source>
</evidence>
<sequence length="1040" mass="118949">MSWVKFKQTEGLDKKSGKKSSKVKNVPKLEDANDAGGKNSHLCTLILTEGDSAKTLAVAGLGVIGRDRYGVFPLRGKLLNVREGALKQITENAEICNMLKIIGLKYKLKYDKEEDFKDLRYGKIMIMADQDQDGSHIKGLVINFIHCNWPNLIKRNFVEEFITPIVKATKGKEERSFYSIPEYVEWRKNTDNWKSYRIKYYKGLGTSTSKEAKEYFSDMTRHRIPFKYGGPDDDNAVDLAFSKKRIEDRKDWLNKWMETRKQRRIDGESDDYLYDKDTRMVTYSDFINKELVLFSNADNERSIPSLVDGLKPGQRKVLFTCFKRADKKEVKVAQLAGAVGEMSAYHHGEQSLMMTIVGLAQDFVGSNNINLLLPIGQFGTRLQGGKDSASPRYIFTQLNPVTKSLFPAADENVLRFLYEENQRIEPEWYCPVIPTVLVNGAEGIGTGWSTKVPNYNPRHIVNNIRRLIRGEEFVPMTPWYKHFSGTINQLVSANDQQEPAKYVASGEIATLSDDTVEIIELPIKTWTQNYKESVIEPMLESANDKQPQILDFKEYHSDQTVKFIVKMTPHKLREAEQEGLHKFFKLQAVIHTSSMVLFDSVGCLRRFNNTEEICRDFFEVRKKLYAERKRWMEGMLRAQSERLSEQARFILMKIEGKLVIENKRKIAIVEQLVKNKFAPDPVKKWKDDQKKRELEMCGEANVEEEEEEGDDEVDVEDRPERSATEKKVSDYDYLAGMAIWKLSMEDKDKLFDESQSKKNELRTLENKSWSDLWEEDLTEFEAALDKQEQKEKADIEESIKNTAKKLLKEVNAGNRSKKQGNLFADIKPNPSGIRIQPTLEHMKEKYEVKEPNGVEDDDQDDDVDDFSQENDSPTIKPVKSRPLKEKNGLVNVNGDEDSKPPIKTKAKPKAAAPKKTAPKKKKVEAVRRRKKITQRMTTLATATKNKVESDDDEVMEVSPKQKPKSKAPAVPKKAVEKKAKTSSKPQGMDMRQFLDTPPSAEAEASVPRPRRATKQKKIIMSDSEDAAGGSSDSEFQPESP</sequence>
<evidence type="ECO:0000313" key="11">
    <source>
        <dbReference type="Proteomes" id="UP000887574"/>
    </source>
</evidence>
<dbReference type="AlphaFoldDB" id="A0A915EJT2"/>
<dbReference type="Gene3D" id="3.90.199.10">
    <property type="entry name" value="Topoisomerase II, domain 5"/>
    <property type="match status" value="1"/>
</dbReference>
<dbReference type="InterPro" id="IPR006171">
    <property type="entry name" value="TOPRIM_dom"/>
</dbReference>
<dbReference type="SMART" id="SM00433">
    <property type="entry name" value="TOP2c"/>
    <property type="match status" value="1"/>
</dbReference>
<dbReference type="FunFam" id="3.90.199.10:FF:000002">
    <property type="entry name" value="DNA topoisomerase 2"/>
    <property type="match status" value="1"/>
</dbReference>
<dbReference type="GO" id="GO:0046872">
    <property type="term" value="F:metal ion binding"/>
    <property type="evidence" value="ECO:0007669"/>
    <property type="project" value="UniProtKB-KW"/>
</dbReference>
<dbReference type="FunFam" id="3.30.1490.30:FF:000001">
    <property type="entry name" value="DNA topoisomerase 2"/>
    <property type="match status" value="1"/>
</dbReference>
<keyword evidence="4" id="KW-0067">ATP-binding</keyword>
<evidence type="ECO:0000256" key="1">
    <source>
        <dbReference type="ARBA" id="ARBA00011080"/>
    </source>
</evidence>
<dbReference type="PROSITE" id="PS52040">
    <property type="entry name" value="TOPO_IIA"/>
    <property type="match status" value="1"/>
</dbReference>
<reference evidence="12" key="1">
    <citation type="submission" date="2022-11" db="UniProtKB">
        <authorList>
            <consortium name="WormBaseParasite"/>
        </authorList>
    </citation>
    <scope>IDENTIFICATION</scope>
</reference>
<dbReference type="Gene3D" id="3.30.1360.40">
    <property type="match status" value="1"/>
</dbReference>
<dbReference type="InterPro" id="IPR018522">
    <property type="entry name" value="TopoIIA_CS"/>
</dbReference>
<dbReference type="GO" id="GO:0005524">
    <property type="term" value="F:ATP binding"/>
    <property type="evidence" value="ECO:0007669"/>
    <property type="project" value="UniProtKB-KW"/>
</dbReference>
<evidence type="ECO:0000256" key="2">
    <source>
        <dbReference type="ARBA" id="ARBA00022723"/>
    </source>
</evidence>
<dbReference type="InterPro" id="IPR034157">
    <property type="entry name" value="TOPRIM_TopoII"/>
</dbReference>
<dbReference type="CDD" id="cd00187">
    <property type="entry name" value="TOP4c"/>
    <property type="match status" value="1"/>
</dbReference>
<dbReference type="GO" id="GO:0006265">
    <property type="term" value="P:DNA topological change"/>
    <property type="evidence" value="ECO:0007669"/>
    <property type="project" value="UniProtKB-UniRule"/>
</dbReference>
<dbReference type="GO" id="GO:0003918">
    <property type="term" value="F:DNA topoisomerase type II (double strand cut, ATP-hydrolyzing) activity"/>
    <property type="evidence" value="ECO:0007669"/>
    <property type="project" value="UniProtKB-EC"/>
</dbReference>